<feature type="compositionally biased region" description="Acidic residues" evidence="1">
    <location>
        <begin position="130"/>
        <end position="146"/>
    </location>
</feature>
<dbReference type="AlphaFoldDB" id="A0A5K1JZ97"/>
<dbReference type="EMBL" id="LR727024">
    <property type="protein sequence ID" value="VWO98562.1"/>
    <property type="molecule type" value="Genomic_DNA"/>
</dbReference>
<feature type="compositionally biased region" description="Low complexity" evidence="1">
    <location>
        <begin position="174"/>
        <end position="184"/>
    </location>
</feature>
<accession>A0A5K1JZ97</accession>
<feature type="region of interest" description="Disordered" evidence="1">
    <location>
        <begin position="59"/>
        <end position="382"/>
    </location>
</feature>
<feature type="compositionally biased region" description="Acidic residues" evidence="1">
    <location>
        <begin position="72"/>
        <end position="83"/>
    </location>
</feature>
<sequence>MTTPFSTPRYPGAPNPTPRSTGKLPRAPIHNPYDKFTQPEFDAWIGDITGALKRALGREDLPPVADRHNPEEDADEDDLEDSFADVRARRLAKGKERARDEDFEDEEPVSHHYGDENGWGETYSGPDYSSDAEEEEESSGEEESAEEREPVVIDLLSDDEDAEGEEQDSDVAEPEGAVAGPAPAYDEEEDDSGYDEEVPEGEVVEDDINEDDAEGEDVEEVDAAFEGQYEDDEDDEDDVDEDPRSSPAAAHEVTEILDSDDEVPQEEPVTEIPAIPARFRRKSGIGAPAHPSMDEDQETTRAEKEEDEQTEEQNEEQAGVLSPRVRDEAEVDIEDPWQGPRTYAEDFYAGGDVPSEVLDHAGDPHVLPTEKENDGTFLRHTL</sequence>
<reference evidence="2" key="1">
    <citation type="submission" date="2019-10" db="EMBL/GenBank/DDBJ databases">
        <authorList>
            <person name="Nor Muhammad N."/>
        </authorList>
    </citation>
    <scope>NUCLEOTIDE SEQUENCE</scope>
</reference>
<feature type="compositionally biased region" description="Acidic residues" evidence="1">
    <location>
        <begin position="156"/>
        <end position="173"/>
    </location>
</feature>
<feature type="region of interest" description="Disordered" evidence="1">
    <location>
        <begin position="1"/>
        <end position="37"/>
    </location>
</feature>
<evidence type="ECO:0000313" key="2">
    <source>
        <dbReference type="EMBL" id="VWO98562.1"/>
    </source>
</evidence>
<name>A0A5K1JZ97_9APHY</name>
<keyword evidence="2" id="KW-0418">Kinase</keyword>
<feature type="compositionally biased region" description="Basic and acidic residues" evidence="1">
    <location>
        <begin position="357"/>
        <end position="374"/>
    </location>
</feature>
<proteinExistence type="predicted"/>
<feature type="compositionally biased region" description="Basic and acidic residues" evidence="1">
    <location>
        <begin position="84"/>
        <end position="100"/>
    </location>
</feature>
<protein>
    <submittedName>
        <fullName evidence="2">cAMP dependent protein kinase catalytic subunit</fullName>
    </submittedName>
</protein>
<feature type="compositionally biased region" description="Acidic residues" evidence="1">
    <location>
        <begin position="185"/>
        <end position="241"/>
    </location>
</feature>
<gene>
    <name evidence="2" type="primary">Q9HFW0</name>
</gene>
<feature type="compositionally biased region" description="Basic and acidic residues" evidence="1">
    <location>
        <begin position="59"/>
        <end position="71"/>
    </location>
</feature>
<feature type="compositionally biased region" description="Acidic residues" evidence="1">
    <location>
        <begin position="255"/>
        <end position="269"/>
    </location>
</feature>
<keyword evidence="2" id="KW-0808">Transferase</keyword>
<dbReference type="GO" id="GO:0016301">
    <property type="term" value="F:kinase activity"/>
    <property type="evidence" value="ECO:0007669"/>
    <property type="project" value="UniProtKB-KW"/>
</dbReference>
<evidence type="ECO:0000256" key="1">
    <source>
        <dbReference type="SAM" id="MobiDB-lite"/>
    </source>
</evidence>
<organism evidence="2">
    <name type="scientific">Ganoderma boninense</name>
    <dbReference type="NCBI Taxonomy" id="34458"/>
    <lineage>
        <taxon>Eukaryota</taxon>
        <taxon>Fungi</taxon>
        <taxon>Dikarya</taxon>
        <taxon>Basidiomycota</taxon>
        <taxon>Agaricomycotina</taxon>
        <taxon>Agaricomycetes</taxon>
        <taxon>Polyporales</taxon>
        <taxon>Polyporaceae</taxon>
        <taxon>Ganoderma</taxon>
    </lineage>
</organism>
<feature type="compositionally biased region" description="Acidic residues" evidence="1">
    <location>
        <begin position="305"/>
        <end position="315"/>
    </location>
</feature>